<reference evidence="2 3" key="1">
    <citation type="submission" date="2015-12" db="EMBL/GenBank/DDBJ databases">
        <title>Draft genome sequence of Moniliophthora roreri, the causal agent of frosty pod rot of cacao.</title>
        <authorList>
            <person name="Aime M.C."/>
            <person name="Diaz-Valderrama J.R."/>
            <person name="Kijpornyongpan T."/>
            <person name="Phillips-Mora W."/>
        </authorList>
    </citation>
    <scope>NUCLEOTIDE SEQUENCE [LARGE SCALE GENOMIC DNA]</scope>
    <source>
        <strain evidence="2 3">MCA 2952</strain>
    </source>
</reference>
<evidence type="ECO:0000313" key="2">
    <source>
        <dbReference type="EMBL" id="KTB37192.1"/>
    </source>
</evidence>
<dbReference type="SMART" id="SM00513">
    <property type="entry name" value="SAP"/>
    <property type="match status" value="1"/>
</dbReference>
<evidence type="ECO:0000313" key="3">
    <source>
        <dbReference type="Proteomes" id="UP000054988"/>
    </source>
</evidence>
<dbReference type="SUPFAM" id="SSF68906">
    <property type="entry name" value="SAP domain"/>
    <property type="match status" value="1"/>
</dbReference>
<comment type="caution">
    <text evidence="2">The sequence shown here is derived from an EMBL/GenBank/DDBJ whole genome shotgun (WGS) entry which is preliminary data.</text>
</comment>
<evidence type="ECO:0000259" key="1">
    <source>
        <dbReference type="PROSITE" id="PS50800"/>
    </source>
</evidence>
<gene>
    <name evidence="2" type="ORF">WG66_10362</name>
</gene>
<protein>
    <recommendedName>
        <fullName evidence="1">SAP domain-containing protein</fullName>
    </recommendedName>
</protein>
<dbReference type="PROSITE" id="PS50800">
    <property type="entry name" value="SAP"/>
    <property type="match status" value="1"/>
</dbReference>
<organism evidence="2 3">
    <name type="scientific">Moniliophthora roreri</name>
    <name type="common">Frosty pod rot fungus</name>
    <name type="synonym">Monilia roreri</name>
    <dbReference type="NCBI Taxonomy" id="221103"/>
    <lineage>
        <taxon>Eukaryota</taxon>
        <taxon>Fungi</taxon>
        <taxon>Dikarya</taxon>
        <taxon>Basidiomycota</taxon>
        <taxon>Agaricomycotina</taxon>
        <taxon>Agaricomycetes</taxon>
        <taxon>Agaricomycetidae</taxon>
        <taxon>Agaricales</taxon>
        <taxon>Marasmiineae</taxon>
        <taxon>Marasmiaceae</taxon>
        <taxon>Moniliophthora</taxon>
    </lineage>
</organism>
<accession>A0A0W0FLK5</accession>
<dbReference type="AlphaFoldDB" id="A0A0W0FLK5"/>
<dbReference type="EMBL" id="LATX01001869">
    <property type="protein sequence ID" value="KTB37192.1"/>
    <property type="molecule type" value="Genomic_DNA"/>
</dbReference>
<dbReference type="Pfam" id="PF02037">
    <property type="entry name" value="SAP"/>
    <property type="match status" value="1"/>
</dbReference>
<sequence>MQHLLRPLSRSIPLIRTRNFVSTVLLNRPLEQLTLADLRKEARSRGLSSTGNKATLVGRIREHEKSLSSSAVTAQATPVEATPEGVAPGIPPEATPAAPYNFHIIIPDATYHEPEPAVQIPYVPDLWTSSTKAEEPEAVKGEEQLPKLLVIAGVETHQGGGPSHNLLDTTISEAAPSEEAMPSNKPGQGGLFDDMAEDLGLPHVEEMKKSLWKLLS</sequence>
<dbReference type="eggNOG" id="ENOG502SFU2">
    <property type="taxonomic scope" value="Eukaryota"/>
</dbReference>
<dbReference type="Gene3D" id="1.10.720.30">
    <property type="entry name" value="SAP domain"/>
    <property type="match status" value="1"/>
</dbReference>
<feature type="domain" description="SAP" evidence="1">
    <location>
        <begin position="30"/>
        <end position="64"/>
    </location>
</feature>
<name>A0A0W0FLK5_MONRR</name>
<dbReference type="Proteomes" id="UP000054988">
    <property type="component" value="Unassembled WGS sequence"/>
</dbReference>
<proteinExistence type="predicted"/>
<dbReference type="InterPro" id="IPR003034">
    <property type="entry name" value="SAP_dom"/>
</dbReference>
<dbReference type="InterPro" id="IPR036361">
    <property type="entry name" value="SAP_dom_sf"/>
</dbReference>